<dbReference type="AlphaFoldDB" id="A0A4Q1DAU2"/>
<feature type="transmembrane region" description="Helical" evidence="1">
    <location>
        <begin position="61"/>
        <end position="81"/>
    </location>
</feature>
<keyword evidence="1" id="KW-1133">Transmembrane helix</keyword>
<sequence>MLAKREEAFITWWEQNRDRNKRALRQLFVGLPVGVAFGAGILLSLGSGWYERANMVANSQVNPNVIIIAVAVIAVFIAVFYKKYQWEMYEQQYRELLQKKKNLLKKQEDAANPASE</sequence>
<protein>
    <submittedName>
        <fullName evidence="2">Uncharacterized protein</fullName>
    </submittedName>
</protein>
<keyword evidence="1" id="KW-0812">Transmembrane</keyword>
<comment type="caution">
    <text evidence="2">The sequence shown here is derived from an EMBL/GenBank/DDBJ whole genome shotgun (WGS) entry which is preliminary data.</text>
</comment>
<evidence type="ECO:0000313" key="2">
    <source>
        <dbReference type="EMBL" id="RXK85885.1"/>
    </source>
</evidence>
<organism evidence="2 3">
    <name type="scientific">Filimonas effusa</name>
    <dbReference type="NCBI Taxonomy" id="2508721"/>
    <lineage>
        <taxon>Bacteria</taxon>
        <taxon>Pseudomonadati</taxon>
        <taxon>Bacteroidota</taxon>
        <taxon>Chitinophagia</taxon>
        <taxon>Chitinophagales</taxon>
        <taxon>Chitinophagaceae</taxon>
        <taxon>Filimonas</taxon>
    </lineage>
</organism>
<dbReference type="OrthoDB" id="678407at2"/>
<proteinExistence type="predicted"/>
<gene>
    <name evidence="2" type="ORF">ESB13_03485</name>
</gene>
<evidence type="ECO:0000313" key="3">
    <source>
        <dbReference type="Proteomes" id="UP000290545"/>
    </source>
</evidence>
<dbReference type="Proteomes" id="UP000290545">
    <property type="component" value="Unassembled WGS sequence"/>
</dbReference>
<accession>A0A4Q1DAU2</accession>
<keyword evidence="3" id="KW-1185">Reference proteome</keyword>
<feature type="transmembrane region" description="Helical" evidence="1">
    <location>
        <begin position="27"/>
        <end position="49"/>
    </location>
</feature>
<dbReference type="RefSeq" id="WP_129001636.1">
    <property type="nucleotide sequence ID" value="NZ_SDHZ01000001.1"/>
</dbReference>
<name>A0A4Q1DAU2_9BACT</name>
<evidence type="ECO:0000256" key="1">
    <source>
        <dbReference type="SAM" id="Phobius"/>
    </source>
</evidence>
<reference evidence="2 3" key="1">
    <citation type="submission" date="2019-01" db="EMBL/GenBank/DDBJ databases">
        <title>Filimonas sp. strain TTM-71.</title>
        <authorList>
            <person name="Chen W.-M."/>
        </authorList>
    </citation>
    <scope>NUCLEOTIDE SEQUENCE [LARGE SCALE GENOMIC DNA]</scope>
    <source>
        <strain evidence="2 3">TTM-71</strain>
    </source>
</reference>
<keyword evidence="1" id="KW-0472">Membrane</keyword>
<dbReference type="EMBL" id="SDHZ01000001">
    <property type="protein sequence ID" value="RXK85885.1"/>
    <property type="molecule type" value="Genomic_DNA"/>
</dbReference>